<feature type="domain" description="DUF4301" evidence="1">
    <location>
        <begin position="4"/>
        <end position="506"/>
    </location>
</feature>
<dbReference type="Proteomes" id="UP000886740">
    <property type="component" value="Unassembled WGS sequence"/>
</dbReference>
<dbReference type="AlphaFoldDB" id="A0A9D2BGL9"/>
<dbReference type="InterPro" id="IPR025393">
    <property type="entry name" value="DUF4301"/>
</dbReference>
<evidence type="ECO:0000313" key="2">
    <source>
        <dbReference type="EMBL" id="HIX75895.1"/>
    </source>
</evidence>
<dbReference type="SUPFAM" id="SSF53448">
    <property type="entry name" value="Nucleotide-diphospho-sugar transferases"/>
    <property type="match status" value="1"/>
</dbReference>
<sequence>MLNANDLEQLKAKGISESKLEEQLQSFVKGFPFLEIKASASVEKGIMVIPQEAQATYMEAWDAYLAKNKKILKFVPASGAASRMFKNLFGFLSADYDVPTTDFEKKFFNEIEKFAFYNALNEKCEANTGLSIQALIADGQYKEVVSNLLEAKGLNYGQLPKGLLLFHNYPGKPRTAMEEHLAEGAMYAKNNAGEVNIHFTVSPEHQALFEQLVEQKVGEYEDKFSVKYDISFSIQKPSTDTVAADMENKPFRDKNGKLLFRPGGHGALIENLNDIEADVVFIKNIDNVVPDSFKCSTVIYKKLLAGVLVSLQEKMFKYLEKIDTGKYSHEEVEEMIAFLQNDLCIKNPDTKYLEDAELILYIKRKLLRPLRVCGMVRNVGEPGGGPFLAVNPDGTISLQVLESSQIDMNDPEKKALFEKGTHFNPVDLVCGLKNYKGEKYNLPDYVDKNTGFISYKSKDGRELKALELPGLWNGAMSDWNTVFVEVPIETFNPVKTVNDLLRPEHQ</sequence>
<name>A0A9D2BGL9_9BACT</name>
<evidence type="ECO:0000313" key="3">
    <source>
        <dbReference type="Proteomes" id="UP000886740"/>
    </source>
</evidence>
<reference evidence="2" key="1">
    <citation type="journal article" date="2021" name="PeerJ">
        <title>Extensive microbial diversity within the chicken gut microbiome revealed by metagenomics and culture.</title>
        <authorList>
            <person name="Gilroy R."/>
            <person name="Ravi A."/>
            <person name="Getino M."/>
            <person name="Pursley I."/>
            <person name="Horton D.L."/>
            <person name="Alikhan N.F."/>
            <person name="Baker D."/>
            <person name="Gharbi K."/>
            <person name="Hall N."/>
            <person name="Watson M."/>
            <person name="Adriaenssens E.M."/>
            <person name="Foster-Nyarko E."/>
            <person name="Jarju S."/>
            <person name="Secka A."/>
            <person name="Antonio M."/>
            <person name="Oren A."/>
            <person name="Chaudhuri R.R."/>
            <person name="La Ragione R."/>
            <person name="Hildebrand F."/>
            <person name="Pallen M.J."/>
        </authorList>
    </citation>
    <scope>NUCLEOTIDE SEQUENCE</scope>
    <source>
        <strain evidence="2">ChiGjej6B6-14162</strain>
    </source>
</reference>
<accession>A0A9D2BGL9</accession>
<protein>
    <submittedName>
        <fullName evidence="2">DUF4301 family protein</fullName>
    </submittedName>
</protein>
<dbReference type="EMBL" id="DXEL01000086">
    <property type="protein sequence ID" value="HIX75895.1"/>
    <property type="molecule type" value="Genomic_DNA"/>
</dbReference>
<dbReference type="Pfam" id="PF14134">
    <property type="entry name" value="DUF4301"/>
    <property type="match status" value="1"/>
</dbReference>
<reference evidence="2" key="2">
    <citation type="submission" date="2021-04" db="EMBL/GenBank/DDBJ databases">
        <authorList>
            <person name="Gilroy R."/>
        </authorList>
    </citation>
    <scope>NUCLEOTIDE SEQUENCE</scope>
    <source>
        <strain evidence="2">ChiGjej6B6-14162</strain>
    </source>
</reference>
<evidence type="ECO:0000259" key="1">
    <source>
        <dbReference type="Pfam" id="PF14134"/>
    </source>
</evidence>
<gene>
    <name evidence="2" type="ORF">H9977_12810</name>
</gene>
<organism evidence="2 3">
    <name type="scientific">Candidatus Parabacteroides intestinipullorum</name>
    <dbReference type="NCBI Taxonomy" id="2838723"/>
    <lineage>
        <taxon>Bacteria</taxon>
        <taxon>Pseudomonadati</taxon>
        <taxon>Bacteroidota</taxon>
        <taxon>Bacteroidia</taxon>
        <taxon>Bacteroidales</taxon>
        <taxon>Tannerellaceae</taxon>
        <taxon>Parabacteroides</taxon>
    </lineage>
</organism>
<proteinExistence type="predicted"/>
<dbReference type="InterPro" id="IPR029044">
    <property type="entry name" value="Nucleotide-diphossugar_trans"/>
</dbReference>
<comment type="caution">
    <text evidence="2">The sequence shown here is derived from an EMBL/GenBank/DDBJ whole genome shotgun (WGS) entry which is preliminary data.</text>
</comment>